<reference evidence="1" key="1">
    <citation type="journal article" date="2019" name="MBio">
        <title>Virus Genomes from Deep Sea Sediments Expand the Ocean Megavirome and Support Independent Origins of Viral Gigantism.</title>
        <authorList>
            <person name="Backstrom D."/>
            <person name="Yutin N."/>
            <person name="Jorgensen S.L."/>
            <person name="Dharamshi J."/>
            <person name="Homa F."/>
            <person name="Zaremba-Niedwiedzka K."/>
            <person name="Spang A."/>
            <person name="Wolf Y.I."/>
            <person name="Koonin E.V."/>
            <person name="Ettema T.J."/>
        </authorList>
    </citation>
    <scope>NUCLEOTIDE SEQUENCE</scope>
</reference>
<protein>
    <submittedName>
        <fullName evidence="1">Uncharacterized protein</fullName>
    </submittedName>
</protein>
<name>A0A481YYF6_9VIRU</name>
<dbReference type="EMBL" id="MK500377">
    <property type="protein sequence ID" value="QBK88179.1"/>
    <property type="molecule type" value="Genomic_DNA"/>
</dbReference>
<evidence type="ECO:0000313" key="1">
    <source>
        <dbReference type="EMBL" id="QBK88179.1"/>
    </source>
</evidence>
<sequence>MAFYTEQERFSAISCVDKEELLSLLIDLSQKYKLTASELVKYAVKEAKDMDKTTVNVEHGLQKNAGKKWTNDAIKELKKLCREKEDIHNIATKLGRSASAIIGAIKIYILIPQNLDPAIDMSKILKKYPMFADDDDYQRLLLKY</sequence>
<gene>
    <name evidence="1" type="ORF">LCMAC202_05410</name>
</gene>
<organism evidence="1">
    <name type="scientific">Marseillevirus LCMAC202</name>
    <dbReference type="NCBI Taxonomy" id="2506606"/>
    <lineage>
        <taxon>Viruses</taxon>
        <taxon>Varidnaviria</taxon>
        <taxon>Bamfordvirae</taxon>
        <taxon>Nucleocytoviricota</taxon>
        <taxon>Megaviricetes</taxon>
        <taxon>Pimascovirales</taxon>
        <taxon>Pimascovirales incertae sedis</taxon>
        <taxon>Marseilleviridae</taxon>
    </lineage>
</organism>
<proteinExistence type="predicted"/>
<accession>A0A481YYF6</accession>